<keyword evidence="2" id="KW-0675">Receptor</keyword>
<dbReference type="Proteomes" id="UP001558632">
    <property type="component" value="Unassembled WGS sequence"/>
</dbReference>
<organism evidence="2 3">
    <name type="scientific">Trichinella spiralis</name>
    <name type="common">Trichina worm</name>
    <dbReference type="NCBI Taxonomy" id="6334"/>
    <lineage>
        <taxon>Eukaryota</taxon>
        <taxon>Metazoa</taxon>
        <taxon>Ecdysozoa</taxon>
        <taxon>Nematoda</taxon>
        <taxon>Enoplea</taxon>
        <taxon>Dorylaimia</taxon>
        <taxon>Trichinellida</taxon>
        <taxon>Trichinellidae</taxon>
        <taxon>Trichinella</taxon>
    </lineage>
</organism>
<comment type="caution">
    <text evidence="2">The sequence shown here is derived from an EMBL/GenBank/DDBJ whole genome shotgun (WGS) entry which is preliminary data.</text>
</comment>
<evidence type="ECO:0000313" key="3">
    <source>
        <dbReference type="Proteomes" id="UP001558632"/>
    </source>
</evidence>
<protein>
    <submittedName>
        <fullName evidence="2">Gustatory receptor for sugar taste 64f</fullName>
    </submittedName>
</protein>
<reference evidence="2 3" key="1">
    <citation type="submission" date="2024-07" db="EMBL/GenBank/DDBJ databases">
        <title>Enhanced genomic and transcriptomic resources for Trichinella pseudospiralis and T. spiralis underpin the discovery of pronounced molecular differences between stages and species.</title>
        <authorList>
            <person name="Pasi K.K."/>
            <person name="La Rosa G."/>
            <person name="Gomez-Morales M.A."/>
            <person name="Tosini F."/>
            <person name="Sumanam S."/>
            <person name="Young N.D."/>
            <person name="Chang B.C."/>
            <person name="Robin G.B."/>
        </authorList>
    </citation>
    <scope>NUCLEOTIDE SEQUENCE [LARGE SCALE GENOMIC DNA]</scope>
    <source>
        <strain evidence="2">ISS534</strain>
    </source>
</reference>
<evidence type="ECO:0000256" key="1">
    <source>
        <dbReference type="SAM" id="MobiDB-lite"/>
    </source>
</evidence>
<keyword evidence="3" id="KW-1185">Reference proteome</keyword>
<proteinExistence type="predicted"/>
<accession>A0ABR3KBK3</accession>
<gene>
    <name evidence="2" type="ORF">TSPI_01698</name>
</gene>
<name>A0ABR3KBK3_TRISP</name>
<sequence>MLKGRFRTTNCGSESSFTQGPINQDPDIRLTEEKRFQPNLGLFWLACKIEDESQAGRTPDDAPGGWISKLTCLSLGSVSSSLFVNFGLSSFSSA</sequence>
<feature type="compositionally biased region" description="Polar residues" evidence="1">
    <location>
        <begin position="7"/>
        <end position="22"/>
    </location>
</feature>
<feature type="region of interest" description="Disordered" evidence="1">
    <location>
        <begin position="1"/>
        <end position="25"/>
    </location>
</feature>
<evidence type="ECO:0000313" key="2">
    <source>
        <dbReference type="EMBL" id="KAL1232272.1"/>
    </source>
</evidence>
<dbReference type="EMBL" id="JBEUSY010000451">
    <property type="protein sequence ID" value="KAL1232272.1"/>
    <property type="molecule type" value="Genomic_DNA"/>
</dbReference>